<protein>
    <submittedName>
        <fullName evidence="12">Putative GspC</fullName>
    </submittedName>
</protein>
<feature type="domain" description="Type II secretion system protein GspC N-terminal" evidence="10">
    <location>
        <begin position="57"/>
        <end position="170"/>
    </location>
</feature>
<dbReference type="SUPFAM" id="SSF50156">
    <property type="entry name" value="PDZ domain-like"/>
    <property type="match status" value="1"/>
</dbReference>
<dbReference type="Pfam" id="PF13180">
    <property type="entry name" value="PDZ_2"/>
    <property type="match status" value="1"/>
</dbReference>
<evidence type="ECO:0000256" key="3">
    <source>
        <dbReference type="ARBA" id="ARBA00022475"/>
    </source>
</evidence>
<feature type="transmembrane region" description="Helical" evidence="9">
    <location>
        <begin position="6"/>
        <end position="25"/>
    </location>
</feature>
<keyword evidence="6" id="KW-0653">Protein transport</keyword>
<keyword evidence="2" id="KW-0813">Transport</keyword>
<keyword evidence="5 9" id="KW-0812">Transmembrane</keyword>
<keyword evidence="4" id="KW-0997">Cell inner membrane</keyword>
<proteinExistence type="predicted"/>
<evidence type="ECO:0000256" key="6">
    <source>
        <dbReference type="ARBA" id="ARBA00022927"/>
    </source>
</evidence>
<dbReference type="InterPro" id="IPR024961">
    <property type="entry name" value="T2SS_GspC_N"/>
</dbReference>
<evidence type="ECO:0000256" key="5">
    <source>
        <dbReference type="ARBA" id="ARBA00022692"/>
    </source>
</evidence>
<comment type="subcellular location">
    <subcellularLocation>
        <location evidence="1">Cell inner membrane</location>
    </subcellularLocation>
</comment>
<evidence type="ECO:0000259" key="10">
    <source>
        <dbReference type="Pfam" id="PF11356"/>
    </source>
</evidence>
<feature type="domain" description="PDZ" evidence="11">
    <location>
        <begin position="241"/>
        <end position="305"/>
    </location>
</feature>
<sequence length="310" mass="34556">MKLLFHILNTLFLTLAIFLLVETLYKGFEGKILTQETHIQSSPNSRLKSVDTTIPNSIVKSISIAHYDAIKKRNLFKTSSEAMNSEKKEETDDLSDAEIESLEKTTLNIKLWGTVKGGDTENYAVIENASDRKQGLYRQGEIIEGTSAVIRKVLRMSVIINNNGKDQVLEMSSDVSASNISTSSGILRNTAATSTSVDRGEDDDKIEMTIQRSMIEESMQDINNLMKQVRIRPHFTGGEADGILLYGIKQSSMFNEMGIRNGDIIMGVDGNAIRSVEDAIGLYDTLQNASEAKIQIKRRGRTKEILYHVE</sequence>
<accession>A0A1W1HL75</accession>
<dbReference type="STRING" id="1246637.MTBBW1_970009"/>
<keyword evidence="7 9" id="KW-1133">Transmembrane helix</keyword>
<keyword evidence="3" id="KW-1003">Cell membrane</keyword>
<dbReference type="EMBL" id="FWEV01000344">
    <property type="protein sequence ID" value="SLM33229.1"/>
    <property type="molecule type" value="Genomic_DNA"/>
</dbReference>
<dbReference type="OrthoDB" id="5432730at2"/>
<dbReference type="Gene3D" id="2.30.30.830">
    <property type="match status" value="1"/>
</dbReference>
<dbReference type="Pfam" id="PF11356">
    <property type="entry name" value="T2SSC"/>
    <property type="match status" value="1"/>
</dbReference>
<dbReference type="InterPro" id="IPR001478">
    <property type="entry name" value="PDZ"/>
</dbReference>
<evidence type="ECO:0000256" key="9">
    <source>
        <dbReference type="SAM" id="Phobius"/>
    </source>
</evidence>
<evidence type="ECO:0000259" key="11">
    <source>
        <dbReference type="Pfam" id="PF13180"/>
    </source>
</evidence>
<keyword evidence="8 9" id="KW-0472">Membrane</keyword>
<evidence type="ECO:0000313" key="13">
    <source>
        <dbReference type="Proteomes" id="UP000191931"/>
    </source>
</evidence>
<evidence type="ECO:0000256" key="2">
    <source>
        <dbReference type="ARBA" id="ARBA00022448"/>
    </source>
</evidence>
<evidence type="ECO:0000313" key="12">
    <source>
        <dbReference type="EMBL" id="SLM33229.1"/>
    </source>
</evidence>
<dbReference type="InterPro" id="IPR036034">
    <property type="entry name" value="PDZ_sf"/>
</dbReference>
<dbReference type="Gene3D" id="2.30.42.10">
    <property type="match status" value="1"/>
</dbReference>
<dbReference type="GO" id="GO:0005886">
    <property type="term" value="C:plasma membrane"/>
    <property type="evidence" value="ECO:0007669"/>
    <property type="project" value="UniProtKB-SubCell"/>
</dbReference>
<dbReference type="AlphaFoldDB" id="A0A1W1HL75"/>
<evidence type="ECO:0000256" key="8">
    <source>
        <dbReference type="ARBA" id="ARBA00023136"/>
    </source>
</evidence>
<dbReference type="GO" id="GO:0015031">
    <property type="term" value="P:protein transport"/>
    <property type="evidence" value="ECO:0007669"/>
    <property type="project" value="UniProtKB-KW"/>
</dbReference>
<keyword evidence="13" id="KW-1185">Reference proteome</keyword>
<dbReference type="RefSeq" id="WP_080803505.1">
    <property type="nucleotide sequence ID" value="NZ_LT828544.1"/>
</dbReference>
<evidence type="ECO:0000256" key="7">
    <source>
        <dbReference type="ARBA" id="ARBA00022989"/>
    </source>
</evidence>
<evidence type="ECO:0000256" key="4">
    <source>
        <dbReference type="ARBA" id="ARBA00022519"/>
    </source>
</evidence>
<dbReference type="Proteomes" id="UP000191931">
    <property type="component" value="Unassembled WGS sequence"/>
</dbReference>
<gene>
    <name evidence="12" type="ORF">MTBBW1_970009</name>
</gene>
<dbReference type="NCBIfam" id="NF041515">
    <property type="entry name" value="GspC_delta"/>
    <property type="match status" value="1"/>
</dbReference>
<name>A0A1W1HL75_9BACT</name>
<organism evidence="12 13">
    <name type="scientific">Desulfamplus magnetovallimortis</name>
    <dbReference type="NCBI Taxonomy" id="1246637"/>
    <lineage>
        <taxon>Bacteria</taxon>
        <taxon>Pseudomonadati</taxon>
        <taxon>Thermodesulfobacteriota</taxon>
        <taxon>Desulfobacteria</taxon>
        <taxon>Desulfobacterales</taxon>
        <taxon>Desulfobacteraceae</taxon>
        <taxon>Desulfamplus</taxon>
    </lineage>
</organism>
<reference evidence="12 13" key="1">
    <citation type="submission" date="2017-03" db="EMBL/GenBank/DDBJ databases">
        <authorList>
            <person name="Afonso C.L."/>
            <person name="Miller P.J."/>
            <person name="Scott M.A."/>
            <person name="Spackman E."/>
            <person name="Goraichik I."/>
            <person name="Dimitrov K.M."/>
            <person name="Suarez D.L."/>
            <person name="Swayne D.E."/>
        </authorList>
    </citation>
    <scope>NUCLEOTIDE SEQUENCE [LARGE SCALE GENOMIC DNA]</scope>
    <source>
        <strain evidence="12">PRJEB14757</strain>
    </source>
</reference>
<evidence type="ECO:0000256" key="1">
    <source>
        <dbReference type="ARBA" id="ARBA00004533"/>
    </source>
</evidence>